<proteinExistence type="predicted"/>
<dbReference type="EMBL" id="FOUB01000021">
    <property type="protein sequence ID" value="SFM28612.1"/>
    <property type="molecule type" value="Genomic_DNA"/>
</dbReference>
<organism evidence="1 2">
    <name type="scientific">Nitrosomonas communis</name>
    <dbReference type="NCBI Taxonomy" id="44574"/>
    <lineage>
        <taxon>Bacteria</taxon>
        <taxon>Pseudomonadati</taxon>
        <taxon>Pseudomonadota</taxon>
        <taxon>Betaproteobacteria</taxon>
        <taxon>Nitrosomonadales</taxon>
        <taxon>Nitrosomonadaceae</taxon>
        <taxon>Nitrosomonas</taxon>
    </lineage>
</organism>
<gene>
    <name evidence="1" type="ORF">SAMN05421863_102119</name>
</gene>
<reference evidence="2" key="1">
    <citation type="submission" date="2016-10" db="EMBL/GenBank/DDBJ databases">
        <authorList>
            <person name="Varghese N."/>
            <person name="Submissions S."/>
        </authorList>
    </citation>
    <scope>NUCLEOTIDE SEQUENCE [LARGE SCALE GENOMIC DNA]</scope>
    <source>
        <strain evidence="2">Nm44</strain>
    </source>
</reference>
<accession>A0A1I4PLB3</accession>
<sequence length="133" mass="15768">MWEKNFITTRVRFQWMLNIFCAINDFHKGFEPWWKQRLTESSLKRRQQRGALCLSKVMIIMVGFHLSGYRTFKHYYSTKISICHNRRIGSHKVMAEFVAREKLVWIGFMGSSCTWSLMTKENCWGKSNSGQCG</sequence>
<keyword evidence="2" id="KW-1185">Reference proteome</keyword>
<dbReference type="Proteomes" id="UP000183287">
    <property type="component" value="Unassembled WGS sequence"/>
</dbReference>
<name>A0A1I4PLB3_9PROT</name>
<protein>
    <recommendedName>
        <fullName evidence="3">Transposase DDE domain-containing protein</fullName>
    </recommendedName>
</protein>
<dbReference type="AlphaFoldDB" id="A0A1I4PLB3"/>
<evidence type="ECO:0000313" key="1">
    <source>
        <dbReference type="EMBL" id="SFM28612.1"/>
    </source>
</evidence>
<evidence type="ECO:0008006" key="3">
    <source>
        <dbReference type="Google" id="ProtNLM"/>
    </source>
</evidence>
<evidence type="ECO:0000313" key="2">
    <source>
        <dbReference type="Proteomes" id="UP000183287"/>
    </source>
</evidence>